<keyword evidence="2" id="KW-0479">Metal-binding</keyword>
<comment type="similarity">
    <text evidence="1">Belongs to the FAH family.</text>
</comment>
<dbReference type="InterPro" id="IPR051121">
    <property type="entry name" value="FAH"/>
</dbReference>
<dbReference type="AlphaFoldDB" id="A0A975BE73"/>
<dbReference type="PANTHER" id="PTHR42796:SF4">
    <property type="entry name" value="FUMARYLACETOACETATE HYDROLASE DOMAIN-CONTAINING PROTEIN 2A"/>
    <property type="match status" value="1"/>
</dbReference>
<evidence type="ECO:0000313" key="5">
    <source>
        <dbReference type="Proteomes" id="UP000663720"/>
    </source>
</evidence>
<dbReference type="KEGG" id="dli:dnl_61070"/>
<dbReference type="Proteomes" id="UP000663720">
    <property type="component" value="Chromosome"/>
</dbReference>
<proteinExistence type="inferred from homology"/>
<name>A0A975BE73_9BACT</name>
<dbReference type="InterPro" id="IPR036663">
    <property type="entry name" value="Fumarylacetoacetase_C_sf"/>
</dbReference>
<dbReference type="GO" id="GO:0046872">
    <property type="term" value="F:metal ion binding"/>
    <property type="evidence" value="ECO:0007669"/>
    <property type="project" value="UniProtKB-KW"/>
</dbReference>
<evidence type="ECO:0000256" key="2">
    <source>
        <dbReference type="ARBA" id="ARBA00022723"/>
    </source>
</evidence>
<feature type="domain" description="Fumarylacetoacetase-like C-terminal" evidence="3">
    <location>
        <begin position="76"/>
        <end position="279"/>
    </location>
</feature>
<dbReference type="Gene3D" id="3.90.850.10">
    <property type="entry name" value="Fumarylacetoacetase-like, C-terminal domain"/>
    <property type="match status" value="1"/>
</dbReference>
<dbReference type="GO" id="GO:0016787">
    <property type="term" value="F:hydrolase activity"/>
    <property type="evidence" value="ECO:0007669"/>
    <property type="project" value="UniProtKB-KW"/>
</dbReference>
<dbReference type="RefSeq" id="WP_207689498.1">
    <property type="nucleotide sequence ID" value="NZ_CP061799.1"/>
</dbReference>
<dbReference type="GO" id="GO:0019752">
    <property type="term" value="P:carboxylic acid metabolic process"/>
    <property type="evidence" value="ECO:0007669"/>
    <property type="project" value="UniProtKB-ARBA"/>
</dbReference>
<dbReference type="InterPro" id="IPR011234">
    <property type="entry name" value="Fumarylacetoacetase-like_C"/>
</dbReference>
<evidence type="ECO:0000313" key="4">
    <source>
        <dbReference type="EMBL" id="QTA83693.1"/>
    </source>
</evidence>
<keyword evidence="4" id="KW-0378">Hydrolase</keyword>
<dbReference type="SUPFAM" id="SSF56529">
    <property type="entry name" value="FAH"/>
    <property type="match status" value="1"/>
</dbReference>
<accession>A0A975BE73</accession>
<protein>
    <submittedName>
        <fullName evidence="4">Fumarylacetoacetate hydrolase domain-containing protein</fullName>
    </submittedName>
</protein>
<gene>
    <name evidence="4" type="ORF">dnl_61070</name>
</gene>
<dbReference type="PANTHER" id="PTHR42796">
    <property type="entry name" value="FUMARYLACETOACETATE HYDROLASE DOMAIN-CONTAINING PROTEIN 2A-RELATED"/>
    <property type="match status" value="1"/>
</dbReference>
<organism evidence="4 5">
    <name type="scientific">Desulfonema limicola</name>
    <dbReference type="NCBI Taxonomy" id="45656"/>
    <lineage>
        <taxon>Bacteria</taxon>
        <taxon>Pseudomonadati</taxon>
        <taxon>Thermodesulfobacteriota</taxon>
        <taxon>Desulfobacteria</taxon>
        <taxon>Desulfobacterales</taxon>
        <taxon>Desulfococcaceae</taxon>
        <taxon>Desulfonema</taxon>
    </lineage>
</organism>
<evidence type="ECO:0000259" key="3">
    <source>
        <dbReference type="Pfam" id="PF01557"/>
    </source>
</evidence>
<dbReference type="Pfam" id="PF01557">
    <property type="entry name" value="FAA_hydrolase"/>
    <property type="match status" value="1"/>
</dbReference>
<keyword evidence="5" id="KW-1185">Reference proteome</keyword>
<dbReference type="FunFam" id="3.90.850.10:FF:000002">
    <property type="entry name" value="2-hydroxyhepta-2,4-diene-1,7-dioate isomerase"/>
    <property type="match status" value="1"/>
</dbReference>
<sequence>MKLVRFGEKGKEKPGIFHKEGIIDLRAIFPEIPDIGEKFFAQGWFERVLDIKESDMGKNIINPDVRLGPPVFQPSKIICLGKNYAEHAKEGGFDMPKTPLLFCKTPNTISGPFDPILMPQSSGQLDWEVELAVVMAKKGKTIAKARAFDYIAGYMVMNDVSARKAQFADSQWFRGKSFDTFAPIGPVLATRDEIDDIKNLRLEALVNGVVMQDGNTCDMIFEIPSILENISQDITLYPGDIISTGTPSGVGIFRDPPIVLQPGDIVECRIENIGAIKNQCVSLS</sequence>
<reference evidence="4" key="1">
    <citation type="journal article" date="2021" name="Microb. Physiol.">
        <title>Proteogenomic Insights into the Physiology of Marine, Sulfate-Reducing, Filamentous Desulfonema limicola and Desulfonema magnum.</title>
        <authorList>
            <person name="Schnaars V."/>
            <person name="Wohlbrand L."/>
            <person name="Scheve S."/>
            <person name="Hinrichs C."/>
            <person name="Reinhardt R."/>
            <person name="Rabus R."/>
        </authorList>
    </citation>
    <scope>NUCLEOTIDE SEQUENCE</scope>
    <source>
        <strain evidence="4">5ac10</strain>
    </source>
</reference>
<dbReference type="EMBL" id="CP061799">
    <property type="protein sequence ID" value="QTA83693.1"/>
    <property type="molecule type" value="Genomic_DNA"/>
</dbReference>
<evidence type="ECO:0000256" key="1">
    <source>
        <dbReference type="ARBA" id="ARBA00010211"/>
    </source>
</evidence>
<dbReference type="GO" id="GO:0016853">
    <property type="term" value="F:isomerase activity"/>
    <property type="evidence" value="ECO:0007669"/>
    <property type="project" value="UniProtKB-ARBA"/>
</dbReference>